<proteinExistence type="inferred from homology"/>
<comment type="caution">
    <text evidence="3">The sequence shown here is derived from an EMBL/GenBank/DDBJ whole genome shotgun (WGS) entry which is preliminary data.</text>
</comment>
<keyword evidence="2" id="KW-0564">Palmitate</keyword>
<comment type="cofactor">
    <cofactor evidence="2">
        <name>Ca(2+)</name>
        <dbReference type="ChEBI" id="CHEBI:29108"/>
    </cofactor>
</comment>
<dbReference type="EMBL" id="CAAALY010246690">
    <property type="protein sequence ID" value="VEL33941.1"/>
    <property type="molecule type" value="Genomic_DNA"/>
</dbReference>
<dbReference type="PANTHER" id="PTHR23248:SF9">
    <property type="entry name" value="PHOSPHOLIPID SCRAMBLASE"/>
    <property type="match status" value="1"/>
</dbReference>
<sequence>CLPCCKDEIEVQAPPGHTVGWVKQVYDGCHVNYTVKDASGLTVLRIVGPHFCHCQCIGDDVKFYIKTAEKTTDIGLITKQWTGLAHELFTDADNFGIQFPMDLDVKVKASLLGAVFLIVSSSFSFICFGLCLCSSVSR</sequence>
<gene>
    <name evidence="3" type="ORF">PXEA_LOCUS27381</name>
</gene>
<dbReference type="InterPro" id="IPR005552">
    <property type="entry name" value="Scramblase"/>
</dbReference>
<feature type="transmembrane region" description="Helical" evidence="2">
    <location>
        <begin position="109"/>
        <end position="133"/>
    </location>
</feature>
<dbReference type="OrthoDB" id="191150at2759"/>
<comment type="similarity">
    <text evidence="1 2">Belongs to the phospholipid scramblase family.</text>
</comment>
<keyword evidence="2" id="KW-0472">Membrane</keyword>
<dbReference type="AlphaFoldDB" id="A0A448XD11"/>
<evidence type="ECO:0000313" key="4">
    <source>
        <dbReference type="Proteomes" id="UP000784294"/>
    </source>
</evidence>
<keyword evidence="2" id="KW-0812">Transmembrane</keyword>
<keyword evidence="2" id="KW-0106">Calcium</keyword>
<comment type="function">
    <text evidence="2">May mediate accelerated ATP-independent bidirectional transbilayer migration of phospholipids upon binding calcium ions that results in a loss of phospholipid asymmetry in the plasma membrane.</text>
</comment>
<keyword evidence="2" id="KW-0449">Lipoprotein</keyword>
<protein>
    <recommendedName>
        <fullName evidence="2">Phospholipid scramblase</fullName>
    </recommendedName>
</protein>
<feature type="non-terminal residue" evidence="3">
    <location>
        <position position="1"/>
    </location>
</feature>
<dbReference type="Pfam" id="PF03803">
    <property type="entry name" value="Scramblase"/>
    <property type="match status" value="1"/>
</dbReference>
<keyword evidence="4" id="KW-1185">Reference proteome</keyword>
<evidence type="ECO:0000256" key="2">
    <source>
        <dbReference type="RuleBase" id="RU363116"/>
    </source>
</evidence>
<organism evidence="3 4">
    <name type="scientific">Protopolystoma xenopodis</name>
    <dbReference type="NCBI Taxonomy" id="117903"/>
    <lineage>
        <taxon>Eukaryota</taxon>
        <taxon>Metazoa</taxon>
        <taxon>Spiralia</taxon>
        <taxon>Lophotrochozoa</taxon>
        <taxon>Platyhelminthes</taxon>
        <taxon>Monogenea</taxon>
        <taxon>Polyopisthocotylea</taxon>
        <taxon>Polystomatidea</taxon>
        <taxon>Polystomatidae</taxon>
        <taxon>Protopolystoma</taxon>
    </lineage>
</organism>
<dbReference type="GO" id="GO:0005886">
    <property type="term" value="C:plasma membrane"/>
    <property type="evidence" value="ECO:0007669"/>
    <property type="project" value="TreeGrafter"/>
</dbReference>
<dbReference type="PANTHER" id="PTHR23248">
    <property type="entry name" value="PHOSPHOLIPID SCRAMBLASE-RELATED"/>
    <property type="match status" value="1"/>
</dbReference>
<dbReference type="Proteomes" id="UP000784294">
    <property type="component" value="Unassembled WGS sequence"/>
</dbReference>
<name>A0A448XD11_9PLAT</name>
<keyword evidence="2" id="KW-1133">Transmembrane helix</keyword>
<evidence type="ECO:0000256" key="1">
    <source>
        <dbReference type="ARBA" id="ARBA00005350"/>
    </source>
</evidence>
<dbReference type="GO" id="GO:0017128">
    <property type="term" value="F:phospholipid scramblase activity"/>
    <property type="evidence" value="ECO:0007669"/>
    <property type="project" value="InterPro"/>
</dbReference>
<reference evidence="3" key="1">
    <citation type="submission" date="2018-11" db="EMBL/GenBank/DDBJ databases">
        <authorList>
            <consortium name="Pathogen Informatics"/>
        </authorList>
    </citation>
    <scope>NUCLEOTIDE SEQUENCE</scope>
</reference>
<evidence type="ECO:0000313" key="3">
    <source>
        <dbReference type="EMBL" id="VEL33941.1"/>
    </source>
</evidence>
<accession>A0A448XD11</accession>